<dbReference type="Proteomes" id="UP001066276">
    <property type="component" value="Chromosome 12"/>
</dbReference>
<organism evidence="2 3">
    <name type="scientific">Pleurodeles waltl</name>
    <name type="common">Iberian ribbed newt</name>
    <dbReference type="NCBI Taxonomy" id="8319"/>
    <lineage>
        <taxon>Eukaryota</taxon>
        <taxon>Metazoa</taxon>
        <taxon>Chordata</taxon>
        <taxon>Craniata</taxon>
        <taxon>Vertebrata</taxon>
        <taxon>Euteleostomi</taxon>
        <taxon>Amphibia</taxon>
        <taxon>Batrachia</taxon>
        <taxon>Caudata</taxon>
        <taxon>Salamandroidea</taxon>
        <taxon>Salamandridae</taxon>
        <taxon>Pleurodelinae</taxon>
        <taxon>Pleurodeles</taxon>
    </lineage>
</organism>
<keyword evidence="3" id="KW-1185">Reference proteome</keyword>
<evidence type="ECO:0000313" key="3">
    <source>
        <dbReference type="Proteomes" id="UP001066276"/>
    </source>
</evidence>
<dbReference type="AlphaFoldDB" id="A0AAV7KW91"/>
<dbReference type="EMBL" id="JANPWB010000016">
    <property type="protein sequence ID" value="KAJ1083517.1"/>
    <property type="molecule type" value="Genomic_DNA"/>
</dbReference>
<protein>
    <submittedName>
        <fullName evidence="2">Uncharacterized protein</fullName>
    </submittedName>
</protein>
<sequence length="86" mass="9390">MTRTLSIHGVARSVATQVKGTEAMEGRWRHVVASESIAKEWSSIIRIGGQSGPGDPEERQRGGLNAGHGRDGPECEGQQRGLRIRW</sequence>
<proteinExistence type="predicted"/>
<evidence type="ECO:0000256" key="1">
    <source>
        <dbReference type="SAM" id="MobiDB-lite"/>
    </source>
</evidence>
<feature type="region of interest" description="Disordered" evidence="1">
    <location>
        <begin position="46"/>
        <end position="86"/>
    </location>
</feature>
<gene>
    <name evidence="2" type="ORF">NDU88_003676</name>
</gene>
<comment type="caution">
    <text evidence="2">The sequence shown here is derived from an EMBL/GenBank/DDBJ whole genome shotgun (WGS) entry which is preliminary data.</text>
</comment>
<reference evidence="2" key="1">
    <citation type="journal article" date="2022" name="bioRxiv">
        <title>Sequencing and chromosome-scale assembly of the giantPleurodeles waltlgenome.</title>
        <authorList>
            <person name="Brown T."/>
            <person name="Elewa A."/>
            <person name="Iarovenko S."/>
            <person name="Subramanian E."/>
            <person name="Araus A.J."/>
            <person name="Petzold A."/>
            <person name="Susuki M."/>
            <person name="Suzuki K.-i.T."/>
            <person name="Hayashi T."/>
            <person name="Toyoda A."/>
            <person name="Oliveira C."/>
            <person name="Osipova E."/>
            <person name="Leigh N.D."/>
            <person name="Simon A."/>
            <person name="Yun M.H."/>
        </authorList>
    </citation>
    <scope>NUCLEOTIDE SEQUENCE</scope>
    <source>
        <strain evidence="2">20211129_DDA</strain>
        <tissue evidence="2">Liver</tissue>
    </source>
</reference>
<name>A0AAV7KW91_PLEWA</name>
<evidence type="ECO:0000313" key="2">
    <source>
        <dbReference type="EMBL" id="KAJ1083517.1"/>
    </source>
</evidence>
<accession>A0AAV7KW91</accession>